<evidence type="ECO:0000259" key="1">
    <source>
        <dbReference type="PROSITE" id="PS51186"/>
    </source>
</evidence>
<dbReference type="SUPFAM" id="SSF55729">
    <property type="entry name" value="Acyl-CoA N-acyltransferases (Nat)"/>
    <property type="match status" value="1"/>
</dbReference>
<dbReference type="Proteomes" id="UP000640274">
    <property type="component" value="Unassembled WGS sequence"/>
</dbReference>
<comment type="caution">
    <text evidence="2">The sequence shown here is derived from an EMBL/GenBank/DDBJ whole genome shotgun (WGS) entry which is preliminary data.</text>
</comment>
<evidence type="ECO:0000313" key="2">
    <source>
        <dbReference type="EMBL" id="MBJ6360775.1"/>
    </source>
</evidence>
<dbReference type="RefSeq" id="WP_199018323.1">
    <property type="nucleotide sequence ID" value="NZ_JAELUP010000013.1"/>
</dbReference>
<reference evidence="2" key="1">
    <citation type="submission" date="2020-12" db="EMBL/GenBank/DDBJ databases">
        <authorList>
            <person name="Huq M.A."/>
        </authorList>
    </citation>
    <scope>NUCLEOTIDE SEQUENCE</scope>
    <source>
        <strain evidence="2">MAHUQ-46</strain>
    </source>
</reference>
<dbReference type="InterPro" id="IPR000182">
    <property type="entry name" value="GNAT_dom"/>
</dbReference>
<evidence type="ECO:0000313" key="3">
    <source>
        <dbReference type="Proteomes" id="UP000640274"/>
    </source>
</evidence>
<dbReference type="AlphaFoldDB" id="A0A934MK91"/>
<organism evidence="2 3">
    <name type="scientific">Paenibacillus roseus</name>
    <dbReference type="NCBI Taxonomy" id="2798579"/>
    <lineage>
        <taxon>Bacteria</taxon>
        <taxon>Bacillati</taxon>
        <taxon>Bacillota</taxon>
        <taxon>Bacilli</taxon>
        <taxon>Bacillales</taxon>
        <taxon>Paenibacillaceae</taxon>
        <taxon>Paenibacillus</taxon>
    </lineage>
</organism>
<gene>
    <name evidence="2" type="ORF">JFN88_05490</name>
</gene>
<sequence>MGHEYPSRREQRLSAEQFTFCPLTEAYAQEACSWRYPPPYDVFERLSWEHQKAAEIDLGDPIVRDKQYLAIVDQHYILCGYVQLFPLSGVLRLGVGLRPDLCGQGLGAPLMRKLALEARRHAPGQEIDLEVPAWNVRAIKAYEKAGFHITDTYALKVGPDWQDVHCMVLNNKE</sequence>
<feature type="domain" description="N-acetyltransferase" evidence="1">
    <location>
        <begin position="18"/>
        <end position="173"/>
    </location>
</feature>
<dbReference type="PROSITE" id="PS51186">
    <property type="entry name" value="GNAT"/>
    <property type="match status" value="1"/>
</dbReference>
<dbReference type="EMBL" id="JAELUP010000013">
    <property type="protein sequence ID" value="MBJ6360775.1"/>
    <property type="molecule type" value="Genomic_DNA"/>
</dbReference>
<dbReference type="Pfam" id="PF00583">
    <property type="entry name" value="Acetyltransf_1"/>
    <property type="match status" value="1"/>
</dbReference>
<keyword evidence="3" id="KW-1185">Reference proteome</keyword>
<dbReference type="Gene3D" id="3.40.630.30">
    <property type="match status" value="1"/>
</dbReference>
<dbReference type="GO" id="GO:0016747">
    <property type="term" value="F:acyltransferase activity, transferring groups other than amino-acyl groups"/>
    <property type="evidence" value="ECO:0007669"/>
    <property type="project" value="InterPro"/>
</dbReference>
<protein>
    <submittedName>
        <fullName evidence="2">GNAT family N-acetyltransferase</fullName>
    </submittedName>
</protein>
<accession>A0A934MK91</accession>
<dbReference type="InterPro" id="IPR016181">
    <property type="entry name" value="Acyl_CoA_acyltransferase"/>
</dbReference>
<name>A0A934MK91_9BACL</name>
<proteinExistence type="predicted"/>